<feature type="region of interest" description="Disordered" evidence="1">
    <location>
        <begin position="1"/>
        <end position="41"/>
    </location>
</feature>
<reference evidence="2" key="1">
    <citation type="journal article" date="2020" name="Nature">
        <title>Giant virus diversity and host interactions through global metagenomics.</title>
        <authorList>
            <person name="Schulz F."/>
            <person name="Roux S."/>
            <person name="Paez-Espino D."/>
            <person name="Jungbluth S."/>
            <person name="Walsh D.A."/>
            <person name="Denef V.J."/>
            <person name="McMahon K.D."/>
            <person name="Konstantinidis K.T."/>
            <person name="Eloe-Fadrosh E.A."/>
            <person name="Kyrpides N.C."/>
            <person name="Woyke T."/>
        </authorList>
    </citation>
    <scope>NUCLEOTIDE SEQUENCE</scope>
    <source>
        <strain evidence="2">GVMAG-M-3300020166-5</strain>
    </source>
</reference>
<dbReference type="EMBL" id="MN739283">
    <property type="protein sequence ID" value="QHS97005.1"/>
    <property type="molecule type" value="Genomic_DNA"/>
</dbReference>
<evidence type="ECO:0000256" key="1">
    <source>
        <dbReference type="SAM" id="MobiDB-lite"/>
    </source>
</evidence>
<accession>A0A6C0BX27</accession>
<dbReference type="AlphaFoldDB" id="A0A6C0BX27"/>
<proteinExistence type="predicted"/>
<organism evidence="2">
    <name type="scientific">viral metagenome</name>
    <dbReference type="NCBI Taxonomy" id="1070528"/>
    <lineage>
        <taxon>unclassified sequences</taxon>
        <taxon>metagenomes</taxon>
        <taxon>organismal metagenomes</taxon>
    </lineage>
</organism>
<feature type="compositionally biased region" description="Polar residues" evidence="1">
    <location>
        <begin position="1"/>
        <end position="14"/>
    </location>
</feature>
<evidence type="ECO:0000313" key="2">
    <source>
        <dbReference type="EMBL" id="QHS97005.1"/>
    </source>
</evidence>
<name>A0A6C0BX27_9ZZZZ</name>
<sequence>MSSLEDNPSASNASIKEVSPDTKEVSPDTKEVSPNTKDKPQVNLLDVPINGEVDALNVIVGFLGIAQRRGCFAINESAKIYECVQMFNQTQKS</sequence>
<feature type="compositionally biased region" description="Basic and acidic residues" evidence="1">
    <location>
        <begin position="18"/>
        <end position="40"/>
    </location>
</feature>
<protein>
    <submittedName>
        <fullName evidence="2">Uncharacterized protein</fullName>
    </submittedName>
</protein>